<evidence type="ECO:0000313" key="7">
    <source>
        <dbReference type="Proteomes" id="UP000247696"/>
    </source>
</evidence>
<keyword evidence="3" id="KW-0067">ATP-binding</keyword>
<protein>
    <submittedName>
        <fullName evidence="6">KipI antagonist</fullName>
    </submittedName>
</protein>
<dbReference type="InterPro" id="IPR052708">
    <property type="entry name" value="PxpC"/>
</dbReference>
<evidence type="ECO:0000256" key="3">
    <source>
        <dbReference type="ARBA" id="ARBA00022840"/>
    </source>
</evidence>
<dbReference type="InterPro" id="IPR003778">
    <property type="entry name" value="CT_A_B"/>
</dbReference>
<dbReference type="Pfam" id="PF02626">
    <property type="entry name" value="CT_A_B"/>
    <property type="match status" value="1"/>
</dbReference>
<evidence type="ECO:0000256" key="2">
    <source>
        <dbReference type="ARBA" id="ARBA00022801"/>
    </source>
</evidence>
<keyword evidence="7" id="KW-1185">Reference proteome</keyword>
<feature type="region of interest" description="Disordered" evidence="4">
    <location>
        <begin position="149"/>
        <end position="174"/>
    </location>
</feature>
<proteinExistence type="predicted"/>
<feature type="domain" description="Carboxyltransferase" evidence="5">
    <location>
        <begin position="25"/>
        <end position="316"/>
    </location>
</feature>
<keyword evidence="1" id="KW-0547">Nucleotide-binding</keyword>
<dbReference type="PANTHER" id="PTHR43309">
    <property type="entry name" value="5-OXOPROLINASE SUBUNIT C"/>
    <property type="match status" value="1"/>
</dbReference>
<dbReference type="OrthoDB" id="9768696at2"/>
<dbReference type="PANTHER" id="PTHR43309:SF3">
    <property type="entry name" value="5-OXOPROLINASE SUBUNIT C"/>
    <property type="match status" value="1"/>
</dbReference>
<gene>
    <name evidence="6" type="primary">kipA_2</name>
    <name evidence="6" type="ORF">Csp1_26480</name>
</gene>
<dbReference type="SUPFAM" id="SSF50891">
    <property type="entry name" value="Cyclophilin-like"/>
    <property type="match status" value="1"/>
</dbReference>
<evidence type="ECO:0000256" key="1">
    <source>
        <dbReference type="ARBA" id="ARBA00022741"/>
    </source>
</evidence>
<keyword evidence="2" id="KW-0378">Hydrolase</keyword>
<organism evidence="6 7">
    <name type="scientific">Corynebacterium provencense</name>
    <dbReference type="NCBI Taxonomy" id="1737425"/>
    <lineage>
        <taxon>Bacteria</taxon>
        <taxon>Bacillati</taxon>
        <taxon>Actinomycetota</taxon>
        <taxon>Actinomycetes</taxon>
        <taxon>Mycobacteriales</taxon>
        <taxon>Corynebacteriaceae</taxon>
        <taxon>Corynebacterium</taxon>
    </lineage>
</organism>
<dbReference type="Proteomes" id="UP000247696">
    <property type="component" value="Chromosome"/>
</dbReference>
<name>A0A2Z3YUN8_9CORY</name>
<dbReference type="KEGG" id="cpre:Csp1_26480"/>
<dbReference type="AlphaFoldDB" id="A0A2Z3YUN8"/>
<dbReference type="Gene3D" id="2.40.100.10">
    <property type="entry name" value="Cyclophilin-like"/>
    <property type="match status" value="1"/>
</dbReference>
<evidence type="ECO:0000259" key="5">
    <source>
        <dbReference type="SMART" id="SM00797"/>
    </source>
</evidence>
<reference evidence="7" key="1">
    <citation type="submission" date="2017-11" db="EMBL/GenBank/DDBJ databases">
        <title>Otitis media/interna in a cat caused by the recently described species Corynebacterium provencense.</title>
        <authorList>
            <person name="Kittl S."/>
            <person name="Brodard I."/>
            <person name="Rychener L."/>
            <person name="Jores J."/>
            <person name="Roosje P."/>
            <person name="Gobeli Brawand S."/>
        </authorList>
    </citation>
    <scope>NUCLEOTIDE SEQUENCE [LARGE SCALE GENOMIC DNA]</scope>
    <source>
        <strain evidence="7">17KM38</strain>
    </source>
</reference>
<accession>A0A2Z3YUN8</accession>
<dbReference type="InterPro" id="IPR029000">
    <property type="entry name" value="Cyclophilin-like_dom_sf"/>
</dbReference>
<sequence length="321" mass="33689">MPTIEVIEPGLSTTVQDRGRFGYYHLGIPQGGAMDALSATAGNALVGNTPDDAVLECTYMGPKLRFSHDTVVAVTGAPVGVSVDGTEVAQWTRFEVPAGATLSFGIIAGGSRFYIAVRGGVDVPVVLGSRSTYPAGRIGGHEGRQLRAGDALPVGDAGNPLPERASTPDNLRPEFGRSQDVRVVMGLYDQKLTDTGRENITHGEWTLTPVADRAGLRFKGPGVEWRDRPQPFGAGADPSNIVDAGYAVGSIQIPGGTQPIVLHRDAVSGGGYAMVGTVVSADMDLVARLAPGAAVHFVEVTVEEALEARAEYRDRIADLWG</sequence>
<dbReference type="GO" id="GO:0005524">
    <property type="term" value="F:ATP binding"/>
    <property type="evidence" value="ECO:0007669"/>
    <property type="project" value="UniProtKB-KW"/>
</dbReference>
<dbReference type="RefSeq" id="WP_066587005.1">
    <property type="nucleotide sequence ID" value="NZ_CABKVS010000002.1"/>
</dbReference>
<dbReference type="SMART" id="SM00797">
    <property type="entry name" value="AHS2"/>
    <property type="match status" value="1"/>
</dbReference>
<evidence type="ECO:0000256" key="4">
    <source>
        <dbReference type="SAM" id="MobiDB-lite"/>
    </source>
</evidence>
<dbReference type="STRING" id="1737425.GCA_900049755_01674"/>
<dbReference type="EMBL" id="CP024988">
    <property type="protein sequence ID" value="AWT27391.1"/>
    <property type="molecule type" value="Genomic_DNA"/>
</dbReference>
<dbReference type="NCBIfam" id="TIGR00724">
    <property type="entry name" value="urea_amlyse_rel"/>
    <property type="match status" value="1"/>
</dbReference>
<dbReference type="GO" id="GO:0016787">
    <property type="term" value="F:hydrolase activity"/>
    <property type="evidence" value="ECO:0007669"/>
    <property type="project" value="UniProtKB-KW"/>
</dbReference>
<evidence type="ECO:0000313" key="6">
    <source>
        <dbReference type="EMBL" id="AWT27391.1"/>
    </source>
</evidence>